<name>A0ACB5RCM9_9CLOT</name>
<protein>
    <submittedName>
        <fullName evidence="1">Uncharacterized protein</fullName>
    </submittedName>
</protein>
<evidence type="ECO:0000313" key="1">
    <source>
        <dbReference type="EMBL" id="GKX66846.1"/>
    </source>
</evidence>
<reference evidence="1" key="1">
    <citation type="journal article" date="2025" name="Int. J. Syst. Evol. Microbiol.">
        <title>Inconstantimicrobium mannanitabidum sp. nov., a novel member of the family Clostridiaceae isolated from anoxic soil under the treatment of reductive soil disinfestation.</title>
        <authorList>
            <person name="Ueki A."/>
            <person name="Tonouchi A."/>
            <person name="Honma S."/>
            <person name="Kaku N."/>
            <person name="Ueki K."/>
        </authorList>
    </citation>
    <scope>NUCLEOTIDE SEQUENCE</scope>
    <source>
        <strain evidence="1">TW13</strain>
    </source>
</reference>
<comment type="caution">
    <text evidence="1">The sequence shown here is derived from an EMBL/GenBank/DDBJ whole genome shotgun (WGS) entry which is preliminary data.</text>
</comment>
<accession>A0ACB5RCM9</accession>
<dbReference type="Proteomes" id="UP001058074">
    <property type="component" value="Unassembled WGS sequence"/>
</dbReference>
<evidence type="ECO:0000313" key="2">
    <source>
        <dbReference type="Proteomes" id="UP001058074"/>
    </source>
</evidence>
<proteinExistence type="predicted"/>
<dbReference type="EMBL" id="BROD01000001">
    <property type="protein sequence ID" value="GKX66846.1"/>
    <property type="molecule type" value="Genomic_DNA"/>
</dbReference>
<organism evidence="1 2">
    <name type="scientific">Inconstantimicrobium mannanitabidum</name>
    <dbReference type="NCBI Taxonomy" id="1604901"/>
    <lineage>
        <taxon>Bacteria</taxon>
        <taxon>Bacillati</taxon>
        <taxon>Bacillota</taxon>
        <taxon>Clostridia</taxon>
        <taxon>Eubacteriales</taxon>
        <taxon>Clostridiaceae</taxon>
        <taxon>Inconstantimicrobium</taxon>
    </lineage>
</organism>
<gene>
    <name evidence="1" type="ORF">rsdtw13_21040</name>
</gene>
<sequence>MYIVATLGPRTVGEKQIVDMINEGVNAFRINLSHMDKETIIKVVKFIKLQCPNIKIIGDLTGKKIRVSDMLEESFKIYKKERLVFCAEEDYCNLNHIFLERNIKVVPLNISSDLVNHITTKSIFVKDGRYEIKILEKKGSILNCEAVNSLYITKGKSCTIAGIDRDKMSIPKRDMDDIQFLIDNKIDIVLLSFISSQLDVQEYKKIIYKKTKAAKRDIEIWAKIETKEGVNNIKKISDEIDTIVFGRGDMVAEGGLINLPIYQWGVCRDLYNSGKKLIVATDLMESVAIKGKPSIAEMNDIFIMVKNGVGGFLLASETTVQNNSIESVRNIVRASKYYYSIIKKKV</sequence>
<keyword evidence="2" id="KW-1185">Reference proteome</keyword>